<dbReference type="Proteomes" id="UP000030680">
    <property type="component" value="Unassembled WGS sequence"/>
</dbReference>
<keyword evidence="4" id="KW-1185">Reference proteome</keyword>
<evidence type="ECO:0000259" key="2">
    <source>
        <dbReference type="PROSITE" id="PS50102"/>
    </source>
</evidence>
<reference evidence="4" key="1">
    <citation type="journal article" date="2013" name="Science">
        <title>Gene transfer from bacteria and archaea facilitated evolution of an extremophilic eukaryote.</title>
        <authorList>
            <person name="Schonknecht G."/>
            <person name="Chen W.H."/>
            <person name="Ternes C.M."/>
            <person name="Barbier G.G."/>
            <person name="Shrestha R.P."/>
            <person name="Stanke M."/>
            <person name="Brautigam A."/>
            <person name="Baker B.J."/>
            <person name="Banfield J.F."/>
            <person name="Garavito R.M."/>
            <person name="Carr K."/>
            <person name="Wilkerson C."/>
            <person name="Rensing S.A."/>
            <person name="Gagneul D."/>
            <person name="Dickenson N.E."/>
            <person name="Oesterhelt C."/>
            <person name="Lercher M.J."/>
            <person name="Weber A.P."/>
        </authorList>
    </citation>
    <scope>NUCLEOTIDE SEQUENCE [LARGE SCALE GENOMIC DNA]</scope>
    <source>
        <strain evidence="4">074W</strain>
    </source>
</reference>
<dbReference type="EMBL" id="KB454534">
    <property type="protein sequence ID" value="EME27295.1"/>
    <property type="molecule type" value="Genomic_DNA"/>
</dbReference>
<keyword evidence="1" id="KW-0694">RNA-binding</keyword>
<evidence type="ECO:0000313" key="4">
    <source>
        <dbReference type="Proteomes" id="UP000030680"/>
    </source>
</evidence>
<dbReference type="CDD" id="cd00590">
    <property type="entry name" value="RRM_SF"/>
    <property type="match status" value="1"/>
</dbReference>
<name>M2WTQ6_GALSU</name>
<dbReference type="KEGG" id="gsl:Gasu_51500"/>
<dbReference type="OrthoDB" id="10067824at2759"/>
<protein>
    <recommendedName>
        <fullName evidence="2">RRM domain-containing protein</fullName>
    </recommendedName>
</protein>
<dbReference type="GeneID" id="17086215"/>
<dbReference type="SMART" id="SM00360">
    <property type="entry name" value="RRM"/>
    <property type="match status" value="1"/>
</dbReference>
<dbReference type="RefSeq" id="XP_005703815.1">
    <property type="nucleotide sequence ID" value="XM_005703758.1"/>
</dbReference>
<dbReference type="PROSITE" id="PS50102">
    <property type="entry name" value="RRM"/>
    <property type="match status" value="1"/>
</dbReference>
<dbReference type="Pfam" id="PF00076">
    <property type="entry name" value="RRM_1"/>
    <property type="match status" value="1"/>
</dbReference>
<sequence length="180" mass="20263">MWLSYKSSTLHSIALNKLIGRFSPSRNLQLSAWRLCQYEEETVANSSGIRTETGHQLETRASVKDRGVAERAFHTPVGSFDRTVVHPYCVRIFNVPKDLQEEKLVKVMGEFGELQQFSLSEEHNANGVLRCFATVGFTRIEAADKALSMDGKLFEGRTLRICRLRMNPPKSDLLGGRTSS</sequence>
<feature type="domain" description="RRM" evidence="2">
    <location>
        <begin position="88"/>
        <end position="166"/>
    </location>
</feature>
<dbReference type="Gene3D" id="3.30.70.330">
    <property type="match status" value="1"/>
</dbReference>
<dbReference type="SUPFAM" id="SSF54928">
    <property type="entry name" value="RNA-binding domain, RBD"/>
    <property type="match status" value="1"/>
</dbReference>
<dbReference type="InterPro" id="IPR035979">
    <property type="entry name" value="RBD_domain_sf"/>
</dbReference>
<evidence type="ECO:0000313" key="3">
    <source>
        <dbReference type="EMBL" id="EME27295.1"/>
    </source>
</evidence>
<organism evidence="3 4">
    <name type="scientific">Galdieria sulphuraria</name>
    <name type="common">Red alga</name>
    <dbReference type="NCBI Taxonomy" id="130081"/>
    <lineage>
        <taxon>Eukaryota</taxon>
        <taxon>Rhodophyta</taxon>
        <taxon>Bangiophyceae</taxon>
        <taxon>Galdieriales</taxon>
        <taxon>Galdieriaceae</taxon>
        <taxon>Galdieria</taxon>
    </lineage>
</organism>
<evidence type="ECO:0000256" key="1">
    <source>
        <dbReference type="PROSITE-ProRule" id="PRU00176"/>
    </source>
</evidence>
<gene>
    <name evidence="3" type="ORF">Gasu_51500</name>
</gene>
<proteinExistence type="predicted"/>
<dbReference type="InterPro" id="IPR000504">
    <property type="entry name" value="RRM_dom"/>
</dbReference>
<dbReference type="InterPro" id="IPR012677">
    <property type="entry name" value="Nucleotide-bd_a/b_plait_sf"/>
</dbReference>
<dbReference type="AlphaFoldDB" id="M2WTQ6"/>
<dbReference type="Gramene" id="EME27295">
    <property type="protein sequence ID" value="EME27295"/>
    <property type="gene ID" value="Gasu_51500"/>
</dbReference>
<dbReference type="GO" id="GO:0003723">
    <property type="term" value="F:RNA binding"/>
    <property type="evidence" value="ECO:0007669"/>
    <property type="project" value="UniProtKB-UniRule"/>
</dbReference>
<accession>M2WTQ6</accession>